<dbReference type="GO" id="GO:0070840">
    <property type="term" value="F:dynein complex binding"/>
    <property type="evidence" value="ECO:0007669"/>
    <property type="project" value="TreeGrafter"/>
</dbReference>
<evidence type="ECO:0000256" key="2">
    <source>
        <dbReference type="ARBA" id="ARBA00007719"/>
    </source>
</evidence>
<evidence type="ECO:0000256" key="1">
    <source>
        <dbReference type="ARBA" id="ARBA00004245"/>
    </source>
</evidence>
<dbReference type="Proteomes" id="UP001217918">
    <property type="component" value="Unassembled WGS sequence"/>
</dbReference>
<accession>A0AAD9MH73</accession>
<dbReference type="Gene3D" id="2.160.10.10">
    <property type="entry name" value="Hexapeptide repeat proteins"/>
    <property type="match status" value="1"/>
</dbReference>
<feature type="region of interest" description="Disordered" evidence="7">
    <location>
        <begin position="1"/>
        <end position="25"/>
    </location>
</feature>
<comment type="caution">
    <text evidence="8">The sequence shown here is derived from an EMBL/GenBank/DDBJ whole genome shotgun (WGS) entry which is preliminary data.</text>
</comment>
<proteinExistence type="inferred from homology"/>
<dbReference type="GO" id="GO:0007052">
    <property type="term" value="P:mitotic spindle organization"/>
    <property type="evidence" value="ECO:0007669"/>
    <property type="project" value="TreeGrafter"/>
</dbReference>
<dbReference type="PANTHER" id="PTHR13072:SF0">
    <property type="entry name" value="DYNACTIN SUBUNIT 6"/>
    <property type="match status" value="1"/>
</dbReference>
<keyword evidence="4" id="KW-0963">Cytoplasm</keyword>
<evidence type="ECO:0000256" key="5">
    <source>
        <dbReference type="ARBA" id="ARBA00023212"/>
    </source>
</evidence>
<protein>
    <recommendedName>
        <fullName evidence="3">Dynactin subunit 6</fullName>
    </recommendedName>
</protein>
<evidence type="ECO:0000313" key="9">
    <source>
        <dbReference type="Proteomes" id="UP001217918"/>
    </source>
</evidence>
<dbReference type="GO" id="GO:0005869">
    <property type="term" value="C:dynactin complex"/>
    <property type="evidence" value="ECO:0007669"/>
    <property type="project" value="InterPro"/>
</dbReference>
<keyword evidence="9" id="KW-1185">Reference proteome</keyword>
<evidence type="ECO:0000256" key="7">
    <source>
        <dbReference type="SAM" id="MobiDB-lite"/>
    </source>
</evidence>
<comment type="function">
    <text evidence="6">Part of the dynactin complex that activates the molecular motor dynein for ultra-processive transport along microtubules.</text>
</comment>
<evidence type="ECO:0000256" key="6">
    <source>
        <dbReference type="ARBA" id="ARBA00034687"/>
    </source>
</evidence>
<gene>
    <name evidence="8" type="ORF">P8C59_008681</name>
</gene>
<dbReference type="SUPFAM" id="SSF51161">
    <property type="entry name" value="Trimeric LpxA-like enzymes"/>
    <property type="match status" value="1"/>
</dbReference>
<sequence>MSSTTSSSNKRNSIVPPLSQAGPRPAVKIAPSVTIDGAAHLTGSHPIGIGAESVIHPRAKLNSLGGRITVGRRCIVEERATLGAPSAEARQGVTLGDYVVVHVDAVVEAGGTVVQDGAVIGVGARVGKGAVIGKYCTLAPMEVVAPGEALPDYTVVYGNGLRRTDRSVILDEFEAK</sequence>
<comment type="similarity">
    <text evidence="2">Belongs to the dynactin subunits 5/6 family. Dynactin subunit 6 subfamily.</text>
</comment>
<evidence type="ECO:0000256" key="4">
    <source>
        <dbReference type="ARBA" id="ARBA00022490"/>
    </source>
</evidence>
<dbReference type="PANTHER" id="PTHR13072">
    <property type="entry name" value="DYNACTIN 6"/>
    <property type="match status" value="1"/>
</dbReference>
<name>A0AAD9MH73_9PEZI</name>
<reference evidence="8" key="1">
    <citation type="journal article" date="2023" name="Mol. Plant Microbe Interact.">
        <title>Elucidating the Obligate Nature and Biological Capacity of an Invasive Fungal Corn Pathogen.</title>
        <authorList>
            <person name="MacCready J.S."/>
            <person name="Roggenkamp E.M."/>
            <person name="Gdanetz K."/>
            <person name="Chilvers M.I."/>
        </authorList>
    </citation>
    <scope>NUCLEOTIDE SEQUENCE</scope>
    <source>
        <strain evidence="8">PM02</strain>
    </source>
</reference>
<organism evidence="8 9">
    <name type="scientific">Phyllachora maydis</name>
    <dbReference type="NCBI Taxonomy" id="1825666"/>
    <lineage>
        <taxon>Eukaryota</taxon>
        <taxon>Fungi</taxon>
        <taxon>Dikarya</taxon>
        <taxon>Ascomycota</taxon>
        <taxon>Pezizomycotina</taxon>
        <taxon>Sordariomycetes</taxon>
        <taxon>Sordariomycetidae</taxon>
        <taxon>Phyllachorales</taxon>
        <taxon>Phyllachoraceae</taxon>
        <taxon>Phyllachora</taxon>
    </lineage>
</organism>
<comment type="subcellular location">
    <subcellularLocation>
        <location evidence="1">Cytoplasm</location>
        <location evidence="1">Cytoskeleton</location>
    </subcellularLocation>
</comment>
<dbReference type="AlphaFoldDB" id="A0AAD9MH73"/>
<dbReference type="InterPro" id="IPR011004">
    <property type="entry name" value="Trimer_LpxA-like_sf"/>
</dbReference>
<keyword evidence="5" id="KW-0206">Cytoskeleton</keyword>
<dbReference type="InterPro" id="IPR027777">
    <property type="entry name" value="DCTN6"/>
</dbReference>
<evidence type="ECO:0000256" key="3">
    <source>
        <dbReference type="ARBA" id="ARBA00016573"/>
    </source>
</evidence>
<dbReference type="EMBL" id="JAQQPM010000008">
    <property type="protein sequence ID" value="KAK2074475.1"/>
    <property type="molecule type" value="Genomic_DNA"/>
</dbReference>
<evidence type="ECO:0000313" key="8">
    <source>
        <dbReference type="EMBL" id="KAK2074475.1"/>
    </source>
</evidence>